<dbReference type="Proteomes" id="UP000265427">
    <property type="component" value="Unassembled WGS sequence"/>
</dbReference>
<dbReference type="VEuPathDB" id="FungiDB:H257_03556"/>
<dbReference type="PANTHER" id="PTHR22911:SF137">
    <property type="entry name" value="SOLUTE CARRIER FAMILY 35 MEMBER G2-RELATED"/>
    <property type="match status" value="1"/>
</dbReference>
<dbReference type="InterPro" id="IPR000620">
    <property type="entry name" value="EamA_dom"/>
</dbReference>
<dbReference type="InterPro" id="IPR004626">
    <property type="entry name" value="RarD"/>
</dbReference>
<dbReference type="NCBIfam" id="TIGR00688">
    <property type="entry name" value="rarD"/>
    <property type="match status" value="1"/>
</dbReference>
<evidence type="ECO:0000256" key="2">
    <source>
        <dbReference type="ARBA" id="ARBA00007362"/>
    </source>
</evidence>
<evidence type="ECO:0000256" key="8">
    <source>
        <dbReference type="SAM" id="Phobius"/>
    </source>
</evidence>
<evidence type="ECO:0000256" key="5">
    <source>
        <dbReference type="ARBA" id="ARBA00022692"/>
    </source>
</evidence>
<feature type="non-terminal residue" evidence="10">
    <location>
        <position position="1"/>
    </location>
</feature>
<accession>A0A397BC46</accession>
<evidence type="ECO:0000313" key="10">
    <source>
        <dbReference type="EMBL" id="RHY16308.1"/>
    </source>
</evidence>
<feature type="transmembrane region" description="Helical" evidence="8">
    <location>
        <begin position="49"/>
        <end position="72"/>
    </location>
</feature>
<evidence type="ECO:0000256" key="7">
    <source>
        <dbReference type="ARBA" id="ARBA00023136"/>
    </source>
</evidence>
<dbReference type="Pfam" id="PF00892">
    <property type="entry name" value="EamA"/>
    <property type="match status" value="2"/>
</dbReference>
<feature type="transmembrane region" description="Helical" evidence="8">
    <location>
        <begin position="192"/>
        <end position="211"/>
    </location>
</feature>
<feature type="transmembrane region" description="Helical" evidence="8">
    <location>
        <begin position="144"/>
        <end position="160"/>
    </location>
</feature>
<feature type="transmembrane region" description="Helical" evidence="8">
    <location>
        <begin position="166"/>
        <end position="183"/>
    </location>
</feature>
<comment type="similarity">
    <text evidence="2">Belongs to the EamA transporter family.</text>
</comment>
<feature type="transmembrane region" description="Helical" evidence="8">
    <location>
        <begin position="92"/>
        <end position="110"/>
    </location>
</feature>
<protein>
    <recommendedName>
        <fullName evidence="9">EamA domain-containing protein</fullName>
    </recommendedName>
</protein>
<keyword evidence="3" id="KW-0813">Transport</keyword>
<evidence type="ECO:0000259" key="9">
    <source>
        <dbReference type="Pfam" id="PF00892"/>
    </source>
</evidence>
<keyword evidence="4" id="KW-1003">Cell membrane</keyword>
<feature type="transmembrane region" description="Helical" evidence="8">
    <location>
        <begin position="116"/>
        <end position="137"/>
    </location>
</feature>
<comment type="caution">
    <text evidence="10">The sequence shown here is derived from an EMBL/GenBank/DDBJ whole genome shotgun (WGS) entry which is preliminary data.</text>
</comment>
<dbReference type="GO" id="GO:0005886">
    <property type="term" value="C:plasma membrane"/>
    <property type="evidence" value="ECO:0007669"/>
    <property type="project" value="UniProtKB-SubCell"/>
</dbReference>
<dbReference type="PANTHER" id="PTHR22911">
    <property type="entry name" value="ACYL-MALONYL CONDENSING ENZYME-RELATED"/>
    <property type="match status" value="1"/>
</dbReference>
<feature type="transmembrane region" description="Helical" evidence="8">
    <location>
        <begin position="255"/>
        <end position="274"/>
    </location>
</feature>
<keyword evidence="6 8" id="KW-1133">Transmembrane helix</keyword>
<proteinExistence type="inferred from homology"/>
<comment type="subcellular location">
    <subcellularLocation>
        <location evidence="1">Cell membrane</location>
        <topology evidence="1">Multi-pass membrane protein</topology>
    </subcellularLocation>
</comment>
<feature type="transmembrane region" description="Helical" evidence="8">
    <location>
        <begin position="280"/>
        <end position="298"/>
    </location>
</feature>
<organism evidence="10 11">
    <name type="scientific">Aphanomyces astaci</name>
    <name type="common">Crayfish plague agent</name>
    <dbReference type="NCBI Taxonomy" id="112090"/>
    <lineage>
        <taxon>Eukaryota</taxon>
        <taxon>Sar</taxon>
        <taxon>Stramenopiles</taxon>
        <taxon>Oomycota</taxon>
        <taxon>Saprolegniomycetes</taxon>
        <taxon>Saprolegniales</taxon>
        <taxon>Verrucalvaceae</taxon>
        <taxon>Aphanomyces</taxon>
    </lineage>
</organism>
<dbReference type="AlphaFoldDB" id="A0A397BC46"/>
<feature type="transmembrane region" description="Helical" evidence="8">
    <location>
        <begin position="226"/>
        <end position="243"/>
    </location>
</feature>
<feature type="domain" description="EamA" evidence="9">
    <location>
        <begin position="169"/>
        <end position="296"/>
    </location>
</feature>
<feature type="domain" description="EamA" evidence="9">
    <location>
        <begin position="24"/>
        <end position="160"/>
    </location>
</feature>
<evidence type="ECO:0000256" key="3">
    <source>
        <dbReference type="ARBA" id="ARBA00022448"/>
    </source>
</evidence>
<reference evidence="10 11" key="1">
    <citation type="submission" date="2018-08" db="EMBL/GenBank/DDBJ databases">
        <title>Aphanomyces genome sequencing and annotation.</title>
        <authorList>
            <person name="Minardi D."/>
            <person name="Oidtmann B."/>
            <person name="Van Der Giezen M."/>
            <person name="Studholme D.J."/>
        </authorList>
    </citation>
    <scope>NUCLEOTIDE SEQUENCE [LARGE SCALE GENOMIC DNA]</scope>
    <source>
        <strain evidence="10 11">Kv</strain>
    </source>
</reference>
<keyword evidence="7 8" id="KW-0472">Membrane</keyword>
<keyword evidence="5 8" id="KW-0812">Transmembrane</keyword>
<dbReference type="SUPFAM" id="SSF103481">
    <property type="entry name" value="Multidrug resistance efflux transporter EmrE"/>
    <property type="match status" value="2"/>
</dbReference>
<dbReference type="EMBL" id="QUSZ01004002">
    <property type="protein sequence ID" value="RHY16308.1"/>
    <property type="molecule type" value="Genomic_DNA"/>
</dbReference>
<name>A0A397BC46_APHAT</name>
<evidence type="ECO:0000256" key="4">
    <source>
        <dbReference type="ARBA" id="ARBA00022475"/>
    </source>
</evidence>
<feature type="transmembrane region" description="Helical" evidence="8">
    <location>
        <begin position="25"/>
        <end position="43"/>
    </location>
</feature>
<sequence length="349" mass="38494">RRSHVDIKILICKLPAMIEPNPRKGVVFCVTTNLIWSVCPIYWKQLLHVPYLQLVCHRIVWAFPTLLLYLVLSRQIHGLNQAVCNWKIMLRYAGSGLLLGSTLFLTVWAVNSGHIVDMSLAFFINPLMNVLLGIVFLRETLRRYQWVAVGLATTGVLVIAVSYGHVPWIALVIALIFSVYGLIKKMAPLEPVLGVTIELLLLSVPSVAYLATCDSVFGHDRVTTDLLLVGAGIFPTAIPYVLFSASAQHISMTLLGILQYIQPFGHFLIGVFMYDEPFSTGKLIGFLAVWAALLVFTAEGVTNHRQNKSVESNGPEPPGLVEVLPQTPLSEYASSLSHHATSPTTQPIV</sequence>
<evidence type="ECO:0000256" key="1">
    <source>
        <dbReference type="ARBA" id="ARBA00004651"/>
    </source>
</evidence>
<dbReference type="InterPro" id="IPR037185">
    <property type="entry name" value="EmrE-like"/>
</dbReference>
<evidence type="ECO:0000313" key="11">
    <source>
        <dbReference type="Proteomes" id="UP000265427"/>
    </source>
</evidence>
<evidence type="ECO:0000256" key="6">
    <source>
        <dbReference type="ARBA" id="ARBA00022989"/>
    </source>
</evidence>
<gene>
    <name evidence="10" type="ORF">DYB36_006226</name>
</gene>